<accession>I0I4H5</accession>
<name>I0I4H5_CALAS</name>
<proteinExistence type="predicted"/>
<dbReference type="KEGG" id="cap:CLDAP_21230"/>
<evidence type="ECO:0000313" key="1">
    <source>
        <dbReference type="EMBL" id="BAM00163.1"/>
    </source>
</evidence>
<evidence type="ECO:0000313" key="2">
    <source>
        <dbReference type="Proteomes" id="UP000007880"/>
    </source>
</evidence>
<organism evidence="1 2">
    <name type="scientific">Caldilinea aerophila (strain DSM 14535 / JCM 11387 / NBRC 104270 / STL-6-O1)</name>
    <dbReference type="NCBI Taxonomy" id="926550"/>
    <lineage>
        <taxon>Bacteria</taxon>
        <taxon>Bacillati</taxon>
        <taxon>Chloroflexota</taxon>
        <taxon>Caldilineae</taxon>
        <taxon>Caldilineales</taxon>
        <taxon>Caldilineaceae</taxon>
        <taxon>Caldilinea</taxon>
    </lineage>
</organism>
<dbReference type="Proteomes" id="UP000007880">
    <property type="component" value="Chromosome"/>
</dbReference>
<dbReference type="AlphaFoldDB" id="I0I4H5"/>
<dbReference type="EMBL" id="AP012337">
    <property type="protein sequence ID" value="BAM00163.1"/>
    <property type="molecule type" value="Genomic_DNA"/>
</dbReference>
<sequence>MHLHNVVPSVVYCKTGYDSLPNGLRITCGEPSAARRSRQVDARVSPHKLFHDAQDYLYHKP</sequence>
<dbReference type="HOGENOM" id="CLU_2913714_0_0_0"/>
<protein>
    <submittedName>
        <fullName evidence="1">Uncharacterized protein</fullName>
    </submittedName>
</protein>
<reference evidence="1 2" key="1">
    <citation type="submission" date="2012-02" db="EMBL/GenBank/DDBJ databases">
        <title>Complete genome sequence of Caldilinea aerophila DSM 14535 (= NBRC 102666).</title>
        <authorList>
            <person name="Oguchi A."/>
            <person name="Hosoyama A."/>
            <person name="Sekine M."/>
            <person name="Fukai R."/>
            <person name="Kato Y."/>
            <person name="Nakamura S."/>
            <person name="Hanada S."/>
            <person name="Yamazaki S."/>
            <person name="Fujita N."/>
        </authorList>
    </citation>
    <scope>NUCLEOTIDE SEQUENCE [LARGE SCALE GENOMIC DNA]</scope>
    <source>
        <strain evidence="2">DSM 14535 / JCM 11387 / NBRC 104270 / STL-6-O1</strain>
    </source>
</reference>
<gene>
    <name evidence="1" type="ordered locus">CLDAP_21230</name>
</gene>
<keyword evidence="2" id="KW-1185">Reference proteome</keyword>